<gene>
    <name evidence="2" type="ORF">FIBSPDRAFT_789699</name>
</gene>
<dbReference type="STRING" id="436010.A0A166IZ93"/>
<sequence>MKEAIDCYSKAENEAPNDPVYPSHLSAAFYENGDYAGCVDAIFRSWKILKNNPALSFKLSARLAKSLAHGVRDGSITPSFIKGNAQVISELENITHNHADTACDTLQEHNRLWSEWTNISAEQGDRMQSAREALGRLSRLPVFKSSPEPDLTYHKWGTDDVISLFDGWGPNYDFPLEVKDLSEEELSKISFLFGGVGDARHAFGTIIGAHRAFKTLGKHRRSALQIHLTLLDLHPNILARDLCIMMLLHALMNQVEDAPPTERLEIKTTIFYTYIGVVLPGYCFERLCHTIRDLKRRLQKTPFILPDWIHVDSSSAVRITQVLDLWLDLVGKKDVASMLQVHRPESTASTSDIINHPSVSSESRQAILDSMESNRRKAYGHMEGEHEWYQSVKVFVPPADLWNRHPGFAKFLDLKTGQSKLTAKEKISLTTHIEHTWGPNLTLFDKRNTMLTTETSPYPYLDLDIFKSPRQIEVFNYTYKLSRRDPQSVPDAPAYSHVSTFFGGVLDALLAMKGKFKIEIIYGELTAELSKWRFGDDTGRPVEFPTEFTRAWLSNVPDYTHGLINTCVYRLPCIQLGEKSAVASNCLLNTGIFKNDEEFCHTYTLVDPRDVPRYLGCKLLCNDTRGVQVATPLSLPRPASELADRKELLTWLTRIFLCTIFPGAAAEGSFSARLPNNLVAFIGLLVHLKHVGFPAHWLSELLQNIISDNLTTDIAPYSGIWPIPITEIHRRVLKRKVRLDPWLAELEAILASTLHGLPFAISLPLNFSQSSAEIGLFETNVLEEGWHVDFRASEPTLNLIFYKPSSSWIPWNRSIDTLLASIRAAFEGNESVAQGSFFILTAIEAFDRRGVVRWRLSRERVQRMKANNWSMVAYRTDSKELVIKPSPASSWVDVGPASAQPATLAFLEILDVD</sequence>
<dbReference type="SUPFAM" id="SSF48452">
    <property type="entry name" value="TPR-like"/>
    <property type="match status" value="1"/>
</dbReference>
<evidence type="ECO:0000259" key="1">
    <source>
        <dbReference type="Pfam" id="PF14737"/>
    </source>
</evidence>
<dbReference type="Proteomes" id="UP000076532">
    <property type="component" value="Unassembled WGS sequence"/>
</dbReference>
<accession>A0A166IZ93</accession>
<protein>
    <recommendedName>
        <fullName evidence="1">DUF4470 domain-containing protein</fullName>
    </recommendedName>
</protein>
<dbReference type="AlphaFoldDB" id="A0A166IZ93"/>
<organism evidence="2 3">
    <name type="scientific">Athelia psychrophila</name>
    <dbReference type="NCBI Taxonomy" id="1759441"/>
    <lineage>
        <taxon>Eukaryota</taxon>
        <taxon>Fungi</taxon>
        <taxon>Dikarya</taxon>
        <taxon>Basidiomycota</taxon>
        <taxon>Agaricomycotina</taxon>
        <taxon>Agaricomycetes</taxon>
        <taxon>Agaricomycetidae</taxon>
        <taxon>Atheliales</taxon>
        <taxon>Atheliaceae</taxon>
        <taxon>Athelia</taxon>
    </lineage>
</organism>
<dbReference type="InterPro" id="IPR011990">
    <property type="entry name" value="TPR-like_helical_dom_sf"/>
</dbReference>
<evidence type="ECO:0000313" key="3">
    <source>
        <dbReference type="Proteomes" id="UP000076532"/>
    </source>
</evidence>
<proteinExistence type="predicted"/>
<dbReference type="OrthoDB" id="2423701at2759"/>
<dbReference type="Gene3D" id="1.25.40.10">
    <property type="entry name" value="Tetratricopeptide repeat domain"/>
    <property type="match status" value="1"/>
</dbReference>
<feature type="domain" description="DUF4470" evidence="1">
    <location>
        <begin position="157"/>
        <end position="273"/>
    </location>
</feature>
<name>A0A166IZ93_9AGAM</name>
<dbReference type="Pfam" id="PF14737">
    <property type="entry name" value="DUF4470"/>
    <property type="match status" value="1"/>
</dbReference>
<evidence type="ECO:0000313" key="2">
    <source>
        <dbReference type="EMBL" id="KZP20325.1"/>
    </source>
</evidence>
<reference evidence="2 3" key="1">
    <citation type="journal article" date="2016" name="Mol. Biol. Evol.">
        <title>Comparative Genomics of Early-Diverging Mushroom-Forming Fungi Provides Insights into the Origins of Lignocellulose Decay Capabilities.</title>
        <authorList>
            <person name="Nagy L.G."/>
            <person name="Riley R."/>
            <person name="Tritt A."/>
            <person name="Adam C."/>
            <person name="Daum C."/>
            <person name="Floudas D."/>
            <person name="Sun H."/>
            <person name="Yadav J.S."/>
            <person name="Pangilinan J."/>
            <person name="Larsson K.H."/>
            <person name="Matsuura K."/>
            <person name="Barry K."/>
            <person name="Labutti K."/>
            <person name="Kuo R."/>
            <person name="Ohm R.A."/>
            <person name="Bhattacharya S.S."/>
            <person name="Shirouzu T."/>
            <person name="Yoshinaga Y."/>
            <person name="Martin F.M."/>
            <person name="Grigoriev I.V."/>
            <person name="Hibbett D.S."/>
        </authorList>
    </citation>
    <scope>NUCLEOTIDE SEQUENCE [LARGE SCALE GENOMIC DNA]</scope>
    <source>
        <strain evidence="2 3">CBS 109695</strain>
    </source>
</reference>
<dbReference type="EMBL" id="KV417556">
    <property type="protein sequence ID" value="KZP20325.1"/>
    <property type="molecule type" value="Genomic_DNA"/>
</dbReference>
<dbReference type="InterPro" id="IPR027974">
    <property type="entry name" value="DUF4470"/>
</dbReference>
<keyword evidence="3" id="KW-1185">Reference proteome</keyword>